<sequence length="48" mass="5091">MARVVAAGSSTAGLLPLGRGALRLQADVHWLGARERVWPTGENEFEGS</sequence>
<gene>
    <name evidence="1" type="ORF">GCM10022214_11430</name>
</gene>
<accession>A0ABP7V6J2</accession>
<dbReference type="RefSeq" id="WP_344941734.1">
    <property type="nucleotide sequence ID" value="NZ_BAAAZG010000002.1"/>
</dbReference>
<evidence type="ECO:0000313" key="2">
    <source>
        <dbReference type="Proteomes" id="UP001500683"/>
    </source>
</evidence>
<dbReference type="Proteomes" id="UP001500683">
    <property type="component" value="Unassembled WGS sequence"/>
</dbReference>
<comment type="caution">
    <text evidence="1">The sequence shown here is derived from an EMBL/GenBank/DDBJ whole genome shotgun (WGS) entry which is preliminary data.</text>
</comment>
<reference evidence="2" key="1">
    <citation type="journal article" date="2019" name="Int. J. Syst. Evol. Microbiol.">
        <title>The Global Catalogue of Microorganisms (GCM) 10K type strain sequencing project: providing services to taxonomists for standard genome sequencing and annotation.</title>
        <authorList>
            <consortium name="The Broad Institute Genomics Platform"/>
            <consortium name="The Broad Institute Genome Sequencing Center for Infectious Disease"/>
            <person name="Wu L."/>
            <person name="Ma J."/>
        </authorList>
    </citation>
    <scope>NUCLEOTIDE SEQUENCE [LARGE SCALE GENOMIC DNA]</scope>
    <source>
        <strain evidence="2">JCM 16702</strain>
    </source>
</reference>
<evidence type="ECO:0000313" key="1">
    <source>
        <dbReference type="EMBL" id="GAA4060418.1"/>
    </source>
</evidence>
<dbReference type="EMBL" id="BAAAZG010000002">
    <property type="protein sequence ID" value="GAA4060418.1"/>
    <property type="molecule type" value="Genomic_DNA"/>
</dbReference>
<proteinExistence type="predicted"/>
<keyword evidence="2" id="KW-1185">Reference proteome</keyword>
<organism evidence="1 2">
    <name type="scientific">Actinomadura miaoliensis</name>
    <dbReference type="NCBI Taxonomy" id="430685"/>
    <lineage>
        <taxon>Bacteria</taxon>
        <taxon>Bacillati</taxon>
        <taxon>Actinomycetota</taxon>
        <taxon>Actinomycetes</taxon>
        <taxon>Streptosporangiales</taxon>
        <taxon>Thermomonosporaceae</taxon>
        <taxon>Actinomadura</taxon>
    </lineage>
</organism>
<protein>
    <submittedName>
        <fullName evidence="1">Uncharacterized protein</fullName>
    </submittedName>
</protein>
<name>A0ABP7V6J2_9ACTN</name>